<sequence length="290" mass="32852">MDFDEAADELYGVLPSEFTATRKRLAGELPRDDARRLTAMRRPTVPAWAVNLLVRDDAVGPVLELGERMRAAWSEGGDLTALDRERDSVVDDLVRRARTLADEAGRPLSDAFADEVDETLRAAIADPSAAEAVRAGRLDHPLRHAGFGPFGAAAPPARPKPPPRRTKKAREDDEAARKEREDGEAARRERERRERQERERRAERARAAEREAEEAERSLAEWASSVEEARRRLADAERDLDDLRRRVHEAEARQTDLSRRAQVAEREHRRAERTAREARRRARDLAADAS</sequence>
<reference evidence="3" key="1">
    <citation type="journal article" date="2019" name="Int. J. Syst. Evol. Microbiol.">
        <title>The Global Catalogue of Microorganisms (GCM) 10K type strain sequencing project: providing services to taxonomists for standard genome sequencing and annotation.</title>
        <authorList>
            <consortium name="The Broad Institute Genomics Platform"/>
            <consortium name="The Broad Institute Genome Sequencing Center for Infectious Disease"/>
            <person name="Wu L."/>
            <person name="Ma J."/>
        </authorList>
    </citation>
    <scope>NUCLEOTIDE SEQUENCE [LARGE SCALE GENOMIC DNA]</scope>
    <source>
        <strain evidence="3">JCM 17933</strain>
    </source>
</reference>
<evidence type="ECO:0000313" key="2">
    <source>
        <dbReference type="EMBL" id="GAA4498762.1"/>
    </source>
</evidence>
<gene>
    <name evidence="2" type="ORF">GCM10023191_044500</name>
</gene>
<organism evidence="2 3">
    <name type="scientific">Actinoallomurus oryzae</name>
    <dbReference type="NCBI Taxonomy" id="502180"/>
    <lineage>
        <taxon>Bacteria</taxon>
        <taxon>Bacillati</taxon>
        <taxon>Actinomycetota</taxon>
        <taxon>Actinomycetes</taxon>
        <taxon>Streptosporangiales</taxon>
        <taxon>Thermomonosporaceae</taxon>
        <taxon>Actinoallomurus</taxon>
    </lineage>
</organism>
<dbReference type="EMBL" id="BAABHF010000024">
    <property type="protein sequence ID" value="GAA4498762.1"/>
    <property type="molecule type" value="Genomic_DNA"/>
</dbReference>
<accession>A0ABP8Q7J5</accession>
<dbReference type="Proteomes" id="UP001500503">
    <property type="component" value="Unassembled WGS sequence"/>
</dbReference>
<proteinExistence type="predicted"/>
<protein>
    <recommendedName>
        <fullName evidence="4">Transposase</fullName>
    </recommendedName>
</protein>
<evidence type="ECO:0000256" key="1">
    <source>
        <dbReference type="SAM" id="MobiDB-lite"/>
    </source>
</evidence>
<dbReference type="RefSeq" id="WP_345466719.1">
    <property type="nucleotide sequence ID" value="NZ_BAABHF010000024.1"/>
</dbReference>
<feature type="region of interest" description="Disordered" evidence="1">
    <location>
        <begin position="249"/>
        <end position="290"/>
    </location>
</feature>
<feature type="compositionally biased region" description="Basic and acidic residues" evidence="1">
    <location>
        <begin position="169"/>
        <end position="219"/>
    </location>
</feature>
<comment type="caution">
    <text evidence="2">The sequence shown here is derived from an EMBL/GenBank/DDBJ whole genome shotgun (WGS) entry which is preliminary data.</text>
</comment>
<name>A0ABP8Q7J5_9ACTN</name>
<evidence type="ECO:0008006" key="4">
    <source>
        <dbReference type="Google" id="ProtNLM"/>
    </source>
</evidence>
<feature type="region of interest" description="Disordered" evidence="1">
    <location>
        <begin position="141"/>
        <end position="230"/>
    </location>
</feature>
<keyword evidence="3" id="KW-1185">Reference proteome</keyword>
<feature type="compositionally biased region" description="Low complexity" evidence="1">
    <location>
        <begin position="145"/>
        <end position="155"/>
    </location>
</feature>
<evidence type="ECO:0000313" key="3">
    <source>
        <dbReference type="Proteomes" id="UP001500503"/>
    </source>
</evidence>